<gene>
    <name evidence="3" type="ORF">O9H85_34740</name>
</gene>
<feature type="compositionally biased region" description="Polar residues" evidence="1">
    <location>
        <begin position="118"/>
        <end position="136"/>
    </location>
</feature>
<feature type="compositionally biased region" description="Basic and acidic residues" evidence="1">
    <location>
        <begin position="158"/>
        <end position="167"/>
    </location>
</feature>
<proteinExistence type="predicted"/>
<comment type="caution">
    <text evidence="3">The sequence shown here is derived from an EMBL/GenBank/DDBJ whole genome shotgun (WGS) entry which is preliminary data.</text>
</comment>
<feature type="transmembrane region" description="Helical" evidence="2">
    <location>
        <begin position="51"/>
        <end position="71"/>
    </location>
</feature>
<keyword evidence="4" id="KW-1185">Reference proteome</keyword>
<feature type="region of interest" description="Disordered" evidence="1">
    <location>
        <begin position="108"/>
        <end position="169"/>
    </location>
</feature>
<evidence type="ECO:0000256" key="1">
    <source>
        <dbReference type="SAM" id="MobiDB-lite"/>
    </source>
</evidence>
<keyword evidence="2" id="KW-1133">Transmembrane helix</keyword>
<name>A0ABT4QKP5_9BACL</name>
<dbReference type="Proteomes" id="UP001527882">
    <property type="component" value="Unassembled WGS sequence"/>
</dbReference>
<accession>A0ABT4QKP5</accession>
<evidence type="ECO:0008006" key="5">
    <source>
        <dbReference type="Google" id="ProtNLM"/>
    </source>
</evidence>
<keyword evidence="2" id="KW-0472">Membrane</keyword>
<dbReference type="EMBL" id="JAQAGZ010000037">
    <property type="protein sequence ID" value="MCZ8517415.1"/>
    <property type="molecule type" value="Genomic_DNA"/>
</dbReference>
<evidence type="ECO:0000313" key="3">
    <source>
        <dbReference type="EMBL" id="MCZ8517415.1"/>
    </source>
</evidence>
<evidence type="ECO:0000256" key="2">
    <source>
        <dbReference type="SAM" id="Phobius"/>
    </source>
</evidence>
<keyword evidence="2" id="KW-0812">Transmembrane</keyword>
<evidence type="ECO:0000313" key="4">
    <source>
        <dbReference type="Proteomes" id="UP001527882"/>
    </source>
</evidence>
<protein>
    <recommendedName>
        <fullName evidence="5">ABC transporter permease</fullName>
    </recommendedName>
</protein>
<feature type="transmembrane region" description="Helical" evidence="2">
    <location>
        <begin position="20"/>
        <end position="39"/>
    </location>
</feature>
<sequence>MSKLEKAPRPRKPFLQRVPFSWFPFTLLRSMILFFIDLYRMGRRSVERSIRLQLVLTFAICLGASTIVYAFSSAIFGQINKGTHIDYSMGVERIDADARELVRLLEPVSNKPPVPGNVQDNADPSGAATGSAQRRQQGLFEGHTVASVPAIPQQQRRQQAEEGKQRQFNETVNRLTANEKYKILITDLE</sequence>
<organism evidence="3 4">
    <name type="scientific">Paenibacillus gyeongsangnamensis</name>
    <dbReference type="NCBI Taxonomy" id="3388067"/>
    <lineage>
        <taxon>Bacteria</taxon>
        <taxon>Bacillati</taxon>
        <taxon>Bacillota</taxon>
        <taxon>Bacilli</taxon>
        <taxon>Bacillales</taxon>
        <taxon>Paenibacillaceae</taxon>
        <taxon>Paenibacillus</taxon>
    </lineage>
</organism>
<dbReference type="RefSeq" id="WP_269885941.1">
    <property type="nucleotide sequence ID" value="NZ_JAQAGZ010000037.1"/>
</dbReference>
<reference evidence="3 4" key="1">
    <citation type="submission" date="2022-12" db="EMBL/GenBank/DDBJ databases">
        <title>Draft genome sequence of Paenibacillus sp. dW9.</title>
        <authorList>
            <person name="Choi E.-W."/>
            <person name="Kim D.-U."/>
        </authorList>
    </citation>
    <scope>NUCLEOTIDE SEQUENCE [LARGE SCALE GENOMIC DNA]</scope>
    <source>
        <strain evidence="4">dW9</strain>
    </source>
</reference>